<proteinExistence type="predicted"/>
<dbReference type="CDD" id="cd21173">
    <property type="entry name" value="NucC-like"/>
    <property type="match status" value="1"/>
</dbReference>
<feature type="domain" description="DUF6602" evidence="1">
    <location>
        <begin position="13"/>
        <end position="111"/>
    </location>
</feature>
<reference evidence="3" key="1">
    <citation type="journal article" date="2019" name="Int. J. Syst. Evol. Microbiol.">
        <title>The Global Catalogue of Microorganisms (GCM) 10K type strain sequencing project: providing services to taxonomists for standard genome sequencing and annotation.</title>
        <authorList>
            <consortium name="The Broad Institute Genomics Platform"/>
            <consortium name="The Broad Institute Genome Sequencing Center for Infectious Disease"/>
            <person name="Wu L."/>
            <person name="Ma J."/>
        </authorList>
    </citation>
    <scope>NUCLEOTIDE SEQUENCE [LARGE SCALE GENOMIC DNA]</scope>
    <source>
        <strain evidence="3">JCM 18657</strain>
    </source>
</reference>
<evidence type="ECO:0000259" key="1">
    <source>
        <dbReference type="Pfam" id="PF20247"/>
    </source>
</evidence>
<accession>A0ABW2V162</accession>
<dbReference type="Proteomes" id="UP001596528">
    <property type="component" value="Unassembled WGS sequence"/>
</dbReference>
<organism evidence="2 3">
    <name type="scientific">Paenibacillus thermoaerophilus</name>
    <dbReference type="NCBI Taxonomy" id="1215385"/>
    <lineage>
        <taxon>Bacteria</taxon>
        <taxon>Bacillati</taxon>
        <taxon>Bacillota</taxon>
        <taxon>Bacilli</taxon>
        <taxon>Bacillales</taxon>
        <taxon>Paenibacillaceae</taxon>
        <taxon>Paenibacillus</taxon>
    </lineage>
</organism>
<keyword evidence="3" id="KW-1185">Reference proteome</keyword>
<name>A0ABW2V162_9BACL</name>
<evidence type="ECO:0000313" key="2">
    <source>
        <dbReference type="EMBL" id="MFC7748506.1"/>
    </source>
</evidence>
<dbReference type="Pfam" id="PF20247">
    <property type="entry name" value="DUF6602"/>
    <property type="match status" value="1"/>
</dbReference>
<evidence type="ECO:0000313" key="3">
    <source>
        <dbReference type="Proteomes" id="UP001596528"/>
    </source>
</evidence>
<dbReference type="InterPro" id="IPR046537">
    <property type="entry name" value="DUF6602"/>
</dbReference>
<dbReference type="EMBL" id="JBHTGQ010000002">
    <property type="protein sequence ID" value="MFC7748506.1"/>
    <property type="molecule type" value="Genomic_DNA"/>
</dbReference>
<dbReference type="RefSeq" id="WP_138789041.1">
    <property type="nucleotide sequence ID" value="NZ_JBHTGQ010000002.1"/>
</dbReference>
<sequence>MYGSTRVDQLQFSVDHHLTTGTFREGIWKSLFQQIIPKKFSIEQSVFIVDSKGHVSNEVDLAIFDEQYTPYIFRYGNIKYIPIEAVAVVVQCKSTNVYEDKLRKWVNSVDELRTSMKSVARMYTSISCGDLDPKSLKSGMTQTATRPVKILCHTKNETPAGIRGFDIVIHPRKGKLNVTIPKEKDNHLGTWHKELNHFGEQLTDRHFTLDKGTITEYTLEKYRIRQDQKPNKEISLLSLTFQLNQLLMLINNPLLFPHLAYVEMFNRHLDEI</sequence>
<protein>
    <submittedName>
        <fullName evidence="2">DUF6602 domain-containing protein</fullName>
    </submittedName>
</protein>
<comment type="caution">
    <text evidence="2">The sequence shown here is derived from an EMBL/GenBank/DDBJ whole genome shotgun (WGS) entry which is preliminary data.</text>
</comment>
<gene>
    <name evidence="2" type="ORF">ACFQWB_00915</name>
</gene>